<dbReference type="EMBL" id="DVLL01000021">
    <property type="protein sequence ID" value="HIT59361.1"/>
    <property type="molecule type" value="Genomic_DNA"/>
</dbReference>
<gene>
    <name evidence="1" type="ORF">IAC39_06590</name>
</gene>
<organism evidence="1 2">
    <name type="scientific">Candidatus Faeciplasma pullistercoris</name>
    <dbReference type="NCBI Taxonomy" id="2840800"/>
    <lineage>
        <taxon>Bacteria</taxon>
        <taxon>Bacillati</taxon>
        <taxon>Bacillota</taxon>
        <taxon>Clostridia</taxon>
        <taxon>Eubacteriales</taxon>
        <taxon>Oscillospiraceae</taxon>
        <taxon>Oscillospiraceae incertae sedis</taxon>
        <taxon>Candidatus Faeciplasma</taxon>
    </lineage>
</organism>
<comment type="caution">
    <text evidence="1">The sequence shown here is derived from an EMBL/GenBank/DDBJ whole genome shotgun (WGS) entry which is preliminary data.</text>
</comment>
<evidence type="ECO:0000313" key="1">
    <source>
        <dbReference type="EMBL" id="HIT59361.1"/>
    </source>
</evidence>
<evidence type="ECO:0000313" key="2">
    <source>
        <dbReference type="Proteomes" id="UP000824136"/>
    </source>
</evidence>
<proteinExistence type="predicted"/>
<dbReference type="Proteomes" id="UP000824136">
    <property type="component" value="Unassembled WGS sequence"/>
</dbReference>
<accession>A0A9D1KKS0</accession>
<protein>
    <submittedName>
        <fullName evidence="1">Uncharacterized protein</fullName>
    </submittedName>
</protein>
<dbReference type="AlphaFoldDB" id="A0A9D1KKS0"/>
<name>A0A9D1KKS0_9FIRM</name>
<sequence>MLQSFRLAIHGRADFVDLFLNKLLKRLYDDIKTWYNFHAMVLIFELNMKKERRYMSVVYTNFLIDCIERDLNKNSFFQCTTQLSEV</sequence>
<reference evidence="1" key="1">
    <citation type="submission" date="2020-10" db="EMBL/GenBank/DDBJ databases">
        <authorList>
            <person name="Gilroy R."/>
        </authorList>
    </citation>
    <scope>NUCLEOTIDE SEQUENCE</scope>
    <source>
        <strain evidence="1">CHK33-4379</strain>
    </source>
</reference>
<reference evidence="1" key="2">
    <citation type="journal article" date="2021" name="PeerJ">
        <title>Extensive microbial diversity within the chicken gut microbiome revealed by metagenomics and culture.</title>
        <authorList>
            <person name="Gilroy R."/>
            <person name="Ravi A."/>
            <person name="Getino M."/>
            <person name="Pursley I."/>
            <person name="Horton D.L."/>
            <person name="Alikhan N.F."/>
            <person name="Baker D."/>
            <person name="Gharbi K."/>
            <person name="Hall N."/>
            <person name="Watson M."/>
            <person name="Adriaenssens E.M."/>
            <person name="Foster-Nyarko E."/>
            <person name="Jarju S."/>
            <person name="Secka A."/>
            <person name="Antonio M."/>
            <person name="Oren A."/>
            <person name="Chaudhuri R.R."/>
            <person name="La Ragione R."/>
            <person name="Hildebrand F."/>
            <person name="Pallen M.J."/>
        </authorList>
    </citation>
    <scope>NUCLEOTIDE SEQUENCE</scope>
    <source>
        <strain evidence="1">CHK33-4379</strain>
    </source>
</reference>